<dbReference type="Proteomes" id="UP000249354">
    <property type="component" value="Unassembled WGS sequence"/>
</dbReference>
<dbReference type="InterPro" id="IPR001387">
    <property type="entry name" value="Cro/C1-type_HTH"/>
</dbReference>
<gene>
    <name evidence="2" type="ORF">DCF25_08685</name>
</gene>
<comment type="caution">
    <text evidence="2">The sequence shown here is derived from an EMBL/GenBank/DDBJ whole genome shotgun (WGS) entry which is preliminary data.</text>
</comment>
<dbReference type="EMBL" id="QBMC01000045">
    <property type="protein sequence ID" value="PZO19379.1"/>
    <property type="molecule type" value="Genomic_DNA"/>
</dbReference>
<dbReference type="InterPro" id="IPR010982">
    <property type="entry name" value="Lambda_DNA-bd_dom_sf"/>
</dbReference>
<sequence length="219" mass="24024">MQTKNMAPVPTHSERLKLLMTAAGISSYRALAARAGVSLWQIEQLRAGRGEHMRLTMLSRLAGGLGVSWDALLKTFELLPPDAKAEAAAEGELAAVRQEYVRLKGQMEEQVALGRSQLKTEALQTLESWLVQWPTIAQRAADNEALAAVKVLPFVRPVERLMEVWGVAAIAPVDAEIDYDPQRHQLMGGMAKAGEKVKVTHSGSLYEGKLLHRAKVKPI</sequence>
<dbReference type="AlphaFoldDB" id="A0A2W4UQR4"/>
<name>A0A2W4UQR4_9CYAN</name>
<organism evidence="2 3">
    <name type="scientific">Leptolyngbya foveolarum</name>
    <dbReference type="NCBI Taxonomy" id="47253"/>
    <lineage>
        <taxon>Bacteria</taxon>
        <taxon>Bacillati</taxon>
        <taxon>Cyanobacteriota</taxon>
        <taxon>Cyanophyceae</taxon>
        <taxon>Leptolyngbyales</taxon>
        <taxon>Leptolyngbyaceae</taxon>
        <taxon>Leptolyngbya group</taxon>
        <taxon>Leptolyngbya</taxon>
    </lineage>
</organism>
<protein>
    <recommendedName>
        <fullName evidence="1">HTH cro/C1-type domain-containing protein</fullName>
    </recommendedName>
</protein>
<dbReference type="SUPFAM" id="SSF47413">
    <property type="entry name" value="lambda repressor-like DNA-binding domains"/>
    <property type="match status" value="1"/>
</dbReference>
<feature type="domain" description="HTH cro/C1-type" evidence="1">
    <location>
        <begin position="15"/>
        <end position="72"/>
    </location>
</feature>
<evidence type="ECO:0000259" key="1">
    <source>
        <dbReference type="SMART" id="SM00530"/>
    </source>
</evidence>
<accession>A0A2W4UQR4</accession>
<reference evidence="3" key="1">
    <citation type="submission" date="2018-04" db="EMBL/GenBank/DDBJ databases">
        <authorList>
            <person name="Cornet L."/>
        </authorList>
    </citation>
    <scope>NUCLEOTIDE SEQUENCE [LARGE SCALE GENOMIC DNA]</scope>
</reference>
<evidence type="ECO:0000313" key="3">
    <source>
        <dbReference type="Proteomes" id="UP000249354"/>
    </source>
</evidence>
<dbReference type="CDD" id="cd00093">
    <property type="entry name" value="HTH_XRE"/>
    <property type="match status" value="1"/>
</dbReference>
<dbReference type="GO" id="GO:0003677">
    <property type="term" value="F:DNA binding"/>
    <property type="evidence" value="ECO:0007669"/>
    <property type="project" value="InterPro"/>
</dbReference>
<evidence type="ECO:0000313" key="2">
    <source>
        <dbReference type="EMBL" id="PZO19379.1"/>
    </source>
</evidence>
<reference evidence="2 3" key="2">
    <citation type="submission" date="2018-06" db="EMBL/GenBank/DDBJ databases">
        <title>Metagenomic assembly of (sub)arctic Cyanobacteria and their associated microbiome from non-axenic cultures.</title>
        <authorList>
            <person name="Baurain D."/>
        </authorList>
    </citation>
    <scope>NUCLEOTIDE SEQUENCE [LARGE SCALE GENOMIC DNA]</scope>
    <source>
        <strain evidence="2">ULC129bin1</strain>
    </source>
</reference>
<proteinExistence type="predicted"/>
<dbReference type="Gene3D" id="1.10.260.40">
    <property type="entry name" value="lambda repressor-like DNA-binding domains"/>
    <property type="match status" value="1"/>
</dbReference>
<dbReference type="SMART" id="SM00530">
    <property type="entry name" value="HTH_XRE"/>
    <property type="match status" value="1"/>
</dbReference>